<sequence length="66" mass="7222">MSKVGDQLRHEIQESQGKASKGDKRVPVEVSPEIHAALKALAARQGTSMRALALEGLAHVFDKYEH</sequence>
<proteinExistence type="predicted"/>
<gene>
    <name evidence="3" type="ORF">KGQ91_16435</name>
</gene>
<accession>A0ABS7X5C9</accession>
<dbReference type="InterPro" id="IPR046765">
    <property type="entry name" value="Antitox_RHH"/>
</dbReference>
<feature type="domain" description="Antitoxin-like ribbon-helix-helix" evidence="2">
    <location>
        <begin position="31"/>
        <end position="65"/>
    </location>
</feature>
<evidence type="ECO:0000313" key="3">
    <source>
        <dbReference type="EMBL" id="MBZ9569257.1"/>
    </source>
</evidence>
<feature type="compositionally biased region" description="Basic and acidic residues" evidence="1">
    <location>
        <begin position="1"/>
        <end position="13"/>
    </location>
</feature>
<organism evidence="3 4">
    <name type="scientific">Modicisalibacter tunisiensis</name>
    <dbReference type="NCBI Taxonomy" id="390637"/>
    <lineage>
        <taxon>Bacteria</taxon>
        <taxon>Pseudomonadati</taxon>
        <taxon>Pseudomonadota</taxon>
        <taxon>Gammaproteobacteria</taxon>
        <taxon>Oceanospirillales</taxon>
        <taxon>Halomonadaceae</taxon>
        <taxon>Modicisalibacter</taxon>
    </lineage>
</organism>
<dbReference type="SUPFAM" id="SSF47598">
    <property type="entry name" value="Ribbon-helix-helix"/>
    <property type="match status" value="1"/>
</dbReference>
<dbReference type="Pfam" id="PF20605">
    <property type="entry name" value="Antitox_RHH"/>
    <property type="match status" value="1"/>
</dbReference>
<dbReference type="Gene3D" id="6.10.180.10">
    <property type="entry name" value="Antitoxin ParD"/>
    <property type="match status" value="1"/>
</dbReference>
<reference evidence="3 4" key="1">
    <citation type="submission" date="2021-05" db="EMBL/GenBank/DDBJ databases">
        <title>Petroleum and Energy Research Collection (APPE): ex situ preservation of microbial diversity associated with the oil industry and exploitation of its biotechnological potential.</title>
        <authorList>
            <person name="Paixao C.T.M."/>
            <person name="Gomes M.B."/>
            <person name="Oliveira V.M."/>
        </authorList>
    </citation>
    <scope>NUCLEOTIDE SEQUENCE [LARGE SCALE GENOMIC DNA]</scope>
    <source>
        <strain evidence="3 4">LIT2</strain>
    </source>
</reference>
<comment type="caution">
    <text evidence="3">The sequence shown here is derived from an EMBL/GenBank/DDBJ whole genome shotgun (WGS) entry which is preliminary data.</text>
</comment>
<keyword evidence="4" id="KW-1185">Reference proteome</keyword>
<dbReference type="EMBL" id="JAGXFD010000003">
    <property type="protein sequence ID" value="MBZ9569257.1"/>
    <property type="molecule type" value="Genomic_DNA"/>
</dbReference>
<dbReference type="RefSeq" id="WP_224421539.1">
    <property type="nucleotide sequence ID" value="NZ_JAGXFD010000003.1"/>
</dbReference>
<evidence type="ECO:0000259" key="2">
    <source>
        <dbReference type="Pfam" id="PF20605"/>
    </source>
</evidence>
<evidence type="ECO:0000256" key="1">
    <source>
        <dbReference type="SAM" id="MobiDB-lite"/>
    </source>
</evidence>
<dbReference type="InterPro" id="IPR038296">
    <property type="entry name" value="ParD_sf"/>
</dbReference>
<name>A0ABS7X5C9_9GAMM</name>
<dbReference type="InterPro" id="IPR010985">
    <property type="entry name" value="Ribbon_hlx_hlx"/>
</dbReference>
<dbReference type="Proteomes" id="UP001319883">
    <property type="component" value="Unassembled WGS sequence"/>
</dbReference>
<evidence type="ECO:0000313" key="4">
    <source>
        <dbReference type="Proteomes" id="UP001319883"/>
    </source>
</evidence>
<feature type="region of interest" description="Disordered" evidence="1">
    <location>
        <begin position="1"/>
        <end position="26"/>
    </location>
</feature>
<protein>
    <recommendedName>
        <fullName evidence="2">Antitoxin-like ribbon-helix-helix domain-containing protein</fullName>
    </recommendedName>
</protein>